<dbReference type="FunFam" id="3.90.1150.10:FF:000041">
    <property type="entry name" value="Low-specificity L-threonine aldolase"/>
    <property type="match status" value="1"/>
</dbReference>
<dbReference type="FunFam" id="3.40.640.10:FF:000030">
    <property type="entry name" value="Low-specificity L-threonine aldolase"/>
    <property type="match status" value="1"/>
</dbReference>
<keyword evidence="4 7" id="KW-0456">Lyase</keyword>
<dbReference type="Gene3D" id="3.90.1150.10">
    <property type="entry name" value="Aspartate Aminotransferase, domain 1"/>
    <property type="match status" value="1"/>
</dbReference>
<dbReference type="GO" id="GO:0006567">
    <property type="term" value="P:L-threonine catabolic process"/>
    <property type="evidence" value="ECO:0007669"/>
    <property type="project" value="TreeGrafter"/>
</dbReference>
<dbReference type="NCBIfam" id="NF007825">
    <property type="entry name" value="PRK10534.1"/>
    <property type="match status" value="1"/>
</dbReference>
<comment type="caution">
    <text evidence="7">The sequence shown here is derived from an EMBL/GenBank/DDBJ whole genome shotgun (WGS) entry which is preliminary data.</text>
</comment>
<dbReference type="GO" id="GO:0008732">
    <property type="term" value="F:L-allo-threonine aldolase activity"/>
    <property type="evidence" value="ECO:0007669"/>
    <property type="project" value="TreeGrafter"/>
</dbReference>
<dbReference type="PANTHER" id="PTHR48097:SF9">
    <property type="entry name" value="L-THREONINE ALDOLASE"/>
    <property type="match status" value="1"/>
</dbReference>
<gene>
    <name evidence="7" type="primary">ltaE</name>
    <name evidence="7" type="ORF">F4Y08_05600</name>
</gene>
<dbReference type="GO" id="GO:0006545">
    <property type="term" value="P:glycine biosynthetic process"/>
    <property type="evidence" value="ECO:0007669"/>
    <property type="project" value="TreeGrafter"/>
</dbReference>
<evidence type="ECO:0000256" key="2">
    <source>
        <dbReference type="ARBA" id="ARBA00006966"/>
    </source>
</evidence>
<name>A0A6B1DRJ6_9CHLR</name>
<dbReference type="Pfam" id="PF01212">
    <property type="entry name" value="Beta_elim_lyase"/>
    <property type="match status" value="1"/>
</dbReference>
<dbReference type="GO" id="GO:0005829">
    <property type="term" value="C:cytosol"/>
    <property type="evidence" value="ECO:0007669"/>
    <property type="project" value="TreeGrafter"/>
</dbReference>
<dbReference type="CDD" id="cd06502">
    <property type="entry name" value="TA_like"/>
    <property type="match status" value="1"/>
</dbReference>
<feature type="modified residue" description="N6-(pyridoxal phosphate)lysine" evidence="5">
    <location>
        <position position="208"/>
    </location>
</feature>
<evidence type="ECO:0000259" key="6">
    <source>
        <dbReference type="Pfam" id="PF01212"/>
    </source>
</evidence>
<accession>A0A6B1DRJ6</accession>
<proteinExistence type="inferred from homology"/>
<keyword evidence="3" id="KW-0663">Pyridoxal phosphate</keyword>
<feature type="domain" description="Aromatic amino acid beta-eliminating lyase/threonine aldolase" evidence="6">
    <location>
        <begin position="11"/>
        <end position="295"/>
    </location>
</feature>
<dbReference type="InterPro" id="IPR001597">
    <property type="entry name" value="ArAA_b-elim_lyase/Thr_aldolase"/>
</dbReference>
<dbReference type="EC" id="4.1.2.48" evidence="7"/>
<dbReference type="SUPFAM" id="SSF53383">
    <property type="entry name" value="PLP-dependent transferases"/>
    <property type="match status" value="1"/>
</dbReference>
<dbReference type="InterPro" id="IPR015422">
    <property type="entry name" value="PyrdxlP-dep_Trfase_small"/>
</dbReference>
<dbReference type="Gene3D" id="3.40.640.10">
    <property type="entry name" value="Type I PLP-dependent aspartate aminotransferase-like (Major domain)"/>
    <property type="match status" value="1"/>
</dbReference>
<dbReference type="InterPro" id="IPR015424">
    <property type="entry name" value="PyrdxlP-dep_Trfase"/>
</dbReference>
<evidence type="ECO:0000313" key="7">
    <source>
        <dbReference type="EMBL" id="MYD89801.1"/>
    </source>
</evidence>
<comment type="similarity">
    <text evidence="2">Belongs to the threonine aldolase family.</text>
</comment>
<dbReference type="PIRSF" id="PIRSF017617">
    <property type="entry name" value="Thr_aldolase"/>
    <property type="match status" value="1"/>
</dbReference>
<evidence type="ECO:0000256" key="4">
    <source>
        <dbReference type="ARBA" id="ARBA00023239"/>
    </source>
</evidence>
<dbReference type="InterPro" id="IPR023603">
    <property type="entry name" value="Low_specificity_L-TA-like"/>
</dbReference>
<evidence type="ECO:0000256" key="1">
    <source>
        <dbReference type="ARBA" id="ARBA00001933"/>
    </source>
</evidence>
<evidence type="ECO:0000256" key="5">
    <source>
        <dbReference type="PIRSR" id="PIRSR017617-1"/>
    </source>
</evidence>
<protein>
    <submittedName>
        <fullName evidence="7">Low-specificity L-threonine aldolase</fullName>
        <ecNumber evidence="7">4.1.2.48</ecNumber>
    </submittedName>
</protein>
<dbReference type="EMBL" id="VXPY01000036">
    <property type="protein sequence ID" value="MYD89801.1"/>
    <property type="molecule type" value="Genomic_DNA"/>
</dbReference>
<sequence length="364" mass="38060">MAEVNGQPVIDMRSDTVTMPTAAMREAMANAALGDDVYGEDPTVNRLEEMAAQILGKEAAVFVSSGTMGNLISVLAHCGRGDELIVGSMNHIFLYEQGGSAALGGIHPHALPSQPDGTLDLADIESAIRGDDEHFPVTRLICVENTHNRCNGRPLPVAWLDEVYELAHGRGMAVHMDGARLWNAAVALNLAPADLAAKADSVSCCLSKGLASPVGSVVAGSAEFIQRARRMRKVVGGGMRQAGIIAAAGVVSLSEMVERLADDHANAQQLARGLQATDGIGIDPADVVTNIVYFKVTDADMRPVQLAASLQERGILMNPINQTTMRAVLHCDVDAGDVARVVSEIGAALEAGPAGDPAAVKVYG</sequence>
<comment type="cofactor">
    <cofactor evidence="1">
        <name>pyridoxal 5'-phosphate</name>
        <dbReference type="ChEBI" id="CHEBI:597326"/>
    </cofactor>
</comment>
<organism evidence="7">
    <name type="scientific">Caldilineaceae bacterium SB0662_bin_9</name>
    <dbReference type="NCBI Taxonomy" id="2605258"/>
    <lineage>
        <taxon>Bacteria</taxon>
        <taxon>Bacillati</taxon>
        <taxon>Chloroflexota</taxon>
        <taxon>Caldilineae</taxon>
        <taxon>Caldilineales</taxon>
        <taxon>Caldilineaceae</taxon>
    </lineage>
</organism>
<evidence type="ECO:0000256" key="3">
    <source>
        <dbReference type="ARBA" id="ARBA00022898"/>
    </source>
</evidence>
<dbReference type="PANTHER" id="PTHR48097">
    <property type="entry name" value="L-THREONINE ALDOLASE-RELATED"/>
    <property type="match status" value="1"/>
</dbReference>
<dbReference type="NCBIfam" id="NF041359">
    <property type="entry name" value="GntG_guanitoxin"/>
    <property type="match status" value="1"/>
</dbReference>
<dbReference type="InterPro" id="IPR015421">
    <property type="entry name" value="PyrdxlP-dep_Trfase_major"/>
</dbReference>
<reference evidence="7" key="1">
    <citation type="submission" date="2019-09" db="EMBL/GenBank/DDBJ databases">
        <title>Characterisation of the sponge microbiome using genome-centric metagenomics.</title>
        <authorList>
            <person name="Engelberts J.P."/>
            <person name="Robbins S.J."/>
            <person name="De Goeij J.M."/>
            <person name="Aranda M."/>
            <person name="Bell S.C."/>
            <person name="Webster N.S."/>
        </authorList>
    </citation>
    <scope>NUCLEOTIDE SEQUENCE</scope>
    <source>
        <strain evidence="7">SB0662_bin_9</strain>
    </source>
</reference>
<dbReference type="AlphaFoldDB" id="A0A6B1DRJ6"/>